<dbReference type="Proteomes" id="UP000316096">
    <property type="component" value="Unassembled WGS sequence"/>
</dbReference>
<reference evidence="3 4" key="1">
    <citation type="submission" date="2019-06" db="EMBL/GenBank/DDBJ databases">
        <title>Sequencing the genomes of 1000 actinobacteria strains.</title>
        <authorList>
            <person name="Klenk H.-P."/>
        </authorList>
    </citation>
    <scope>NUCLEOTIDE SEQUENCE [LARGE SCALE GENOMIC DNA]</scope>
    <source>
        <strain evidence="3 4">DSM 102200</strain>
    </source>
</reference>
<gene>
    <name evidence="3" type="ORF">FB559_4828</name>
</gene>
<sequence length="407" mass="43205">MPSRHRKAAESGPSSRFGSVLFLANRVSGFGMVVVVTVGMMLAVIIEQKMFPVGSVHRQPVAQGPGHAKPRPKPSKHRPSPKPVSPAHVLNKLVQQVALKERGPVARHEYGAQKIAAPVVRVNRFGSQRRWAFGTEVIPPPQGTTAVPESSLYLAHATGDSWKIALAGTPDFPALLREAPTSVLPGGERTALERYDASAKSASQKAKVTPVKAKSPKDPADDGLMLPWSAGQSWTLLPAELGSSFDGGDGRVLSAGTGRLYRLCSSSPDHGLVMVIGDDGTAAVYYQLDQITDVPDGSLVQQGDYLGRTSTDQPCGGGQAPHRLVRFGLRNVDGPLPLEGVKLGGWTLHQSTSEIFAERDGLRVEAGNPLLNFGVITSPTPEPSPKHSPTKSPKGPQIPPEGIDDQT</sequence>
<accession>A0A543CPZ1</accession>
<feature type="region of interest" description="Disordered" evidence="1">
    <location>
        <begin position="57"/>
        <end position="86"/>
    </location>
</feature>
<protein>
    <submittedName>
        <fullName evidence="3">LasA protease</fullName>
    </submittedName>
</protein>
<feature type="region of interest" description="Disordered" evidence="1">
    <location>
        <begin position="373"/>
        <end position="407"/>
    </location>
</feature>
<feature type="region of interest" description="Disordered" evidence="1">
    <location>
        <begin position="195"/>
        <end position="224"/>
    </location>
</feature>
<organism evidence="3 4">
    <name type="scientific">Actinoallomurus bryophytorum</name>
    <dbReference type="NCBI Taxonomy" id="1490222"/>
    <lineage>
        <taxon>Bacteria</taxon>
        <taxon>Bacillati</taxon>
        <taxon>Actinomycetota</taxon>
        <taxon>Actinomycetes</taxon>
        <taxon>Streptosporangiales</taxon>
        <taxon>Thermomonosporaceae</taxon>
        <taxon>Actinoallomurus</taxon>
    </lineage>
</organism>
<dbReference type="GO" id="GO:0008233">
    <property type="term" value="F:peptidase activity"/>
    <property type="evidence" value="ECO:0007669"/>
    <property type="project" value="UniProtKB-KW"/>
</dbReference>
<dbReference type="RefSeq" id="WP_141957775.1">
    <property type="nucleotide sequence ID" value="NZ_VFOZ01000001.1"/>
</dbReference>
<dbReference type="EMBL" id="VFOZ01000001">
    <property type="protein sequence ID" value="TQL99171.1"/>
    <property type="molecule type" value="Genomic_DNA"/>
</dbReference>
<keyword evidence="4" id="KW-1185">Reference proteome</keyword>
<evidence type="ECO:0000313" key="4">
    <source>
        <dbReference type="Proteomes" id="UP000316096"/>
    </source>
</evidence>
<keyword evidence="2" id="KW-0812">Transmembrane</keyword>
<proteinExistence type="predicted"/>
<dbReference type="AlphaFoldDB" id="A0A543CPZ1"/>
<dbReference type="Gene3D" id="2.70.70.10">
    <property type="entry name" value="Glucose Permease (Domain IIA)"/>
    <property type="match status" value="1"/>
</dbReference>
<keyword evidence="3" id="KW-0645">Protease</keyword>
<feature type="transmembrane region" description="Helical" evidence="2">
    <location>
        <begin position="20"/>
        <end position="46"/>
    </location>
</feature>
<keyword evidence="2" id="KW-0472">Membrane</keyword>
<feature type="compositionally biased region" description="Low complexity" evidence="1">
    <location>
        <begin position="198"/>
        <end position="207"/>
    </location>
</feature>
<feature type="compositionally biased region" description="Basic residues" evidence="1">
    <location>
        <begin position="68"/>
        <end position="80"/>
    </location>
</feature>
<comment type="caution">
    <text evidence="3">The sequence shown here is derived from an EMBL/GenBank/DDBJ whole genome shotgun (WGS) entry which is preliminary data.</text>
</comment>
<dbReference type="InterPro" id="IPR011055">
    <property type="entry name" value="Dup_hybrid_motif"/>
</dbReference>
<dbReference type="GO" id="GO:0006508">
    <property type="term" value="P:proteolysis"/>
    <property type="evidence" value="ECO:0007669"/>
    <property type="project" value="UniProtKB-KW"/>
</dbReference>
<evidence type="ECO:0000256" key="1">
    <source>
        <dbReference type="SAM" id="MobiDB-lite"/>
    </source>
</evidence>
<evidence type="ECO:0000313" key="3">
    <source>
        <dbReference type="EMBL" id="TQL99171.1"/>
    </source>
</evidence>
<dbReference type="OrthoDB" id="6188067at2"/>
<name>A0A543CPZ1_9ACTN</name>
<keyword evidence="2" id="KW-1133">Transmembrane helix</keyword>
<evidence type="ECO:0000256" key="2">
    <source>
        <dbReference type="SAM" id="Phobius"/>
    </source>
</evidence>
<keyword evidence="3" id="KW-0378">Hydrolase</keyword>